<feature type="non-terminal residue" evidence="3">
    <location>
        <position position="438"/>
    </location>
</feature>
<protein>
    <recommendedName>
        <fullName evidence="2">Paraneoplastic antigen Ma-like C-terminal domain-containing protein</fullName>
    </recommendedName>
</protein>
<keyword evidence="1" id="KW-1133">Transmembrane helix</keyword>
<organism evidence="3 4">
    <name type="scientific">Brachionus plicatilis</name>
    <name type="common">Marine rotifer</name>
    <name type="synonym">Brachionus muelleri</name>
    <dbReference type="NCBI Taxonomy" id="10195"/>
    <lineage>
        <taxon>Eukaryota</taxon>
        <taxon>Metazoa</taxon>
        <taxon>Spiralia</taxon>
        <taxon>Gnathifera</taxon>
        <taxon>Rotifera</taxon>
        <taxon>Eurotatoria</taxon>
        <taxon>Monogononta</taxon>
        <taxon>Pseudotrocha</taxon>
        <taxon>Ploima</taxon>
        <taxon>Brachionidae</taxon>
        <taxon>Brachionus</taxon>
    </lineage>
</organism>
<keyword evidence="1" id="KW-0812">Transmembrane</keyword>
<feature type="domain" description="Paraneoplastic antigen Ma-like C-terminal" evidence="2">
    <location>
        <begin position="154"/>
        <end position="272"/>
    </location>
</feature>
<feature type="transmembrane region" description="Helical" evidence="1">
    <location>
        <begin position="68"/>
        <end position="93"/>
    </location>
</feature>
<evidence type="ECO:0000313" key="3">
    <source>
        <dbReference type="EMBL" id="RMZ95608.1"/>
    </source>
</evidence>
<evidence type="ECO:0000256" key="1">
    <source>
        <dbReference type="SAM" id="Phobius"/>
    </source>
</evidence>
<gene>
    <name evidence="3" type="ORF">BpHYR1_011737</name>
</gene>
<evidence type="ECO:0000313" key="4">
    <source>
        <dbReference type="Proteomes" id="UP000276133"/>
    </source>
</evidence>
<reference evidence="3 4" key="1">
    <citation type="journal article" date="2018" name="Sci. Rep.">
        <title>Genomic signatures of local adaptation to the degree of environmental predictability in rotifers.</title>
        <authorList>
            <person name="Franch-Gras L."/>
            <person name="Hahn C."/>
            <person name="Garcia-Roger E.M."/>
            <person name="Carmona M.J."/>
            <person name="Serra M."/>
            <person name="Gomez A."/>
        </authorList>
    </citation>
    <scope>NUCLEOTIDE SEQUENCE [LARGE SCALE GENOMIC DNA]</scope>
    <source>
        <strain evidence="3">HYR1</strain>
    </source>
</reference>
<dbReference type="AlphaFoldDB" id="A0A3M7P973"/>
<comment type="caution">
    <text evidence="3">The sequence shown here is derived from an EMBL/GenBank/DDBJ whole genome shotgun (WGS) entry which is preliminary data.</text>
</comment>
<keyword evidence="4" id="KW-1185">Reference proteome</keyword>
<dbReference type="OrthoDB" id="6496131at2759"/>
<proteinExistence type="predicted"/>
<dbReference type="InterPro" id="IPR048270">
    <property type="entry name" value="PNMA_C"/>
</dbReference>
<keyword evidence="1" id="KW-0472">Membrane</keyword>
<accession>A0A3M7P973</accession>
<name>A0A3M7P973_BRAPC</name>
<evidence type="ECO:0000259" key="2">
    <source>
        <dbReference type="Pfam" id="PF14893"/>
    </source>
</evidence>
<dbReference type="Pfam" id="PF14893">
    <property type="entry name" value="PNMA"/>
    <property type="match status" value="1"/>
</dbReference>
<sequence>MWVMIGTLYHALDNAINRKLLHMVDDVDTDIPFNPTQEAAWSPQFFIEKLQTIYSDYYSQLDTMSWPVFVWTLFIWLGTMSTAARILGFMVTCKPARGLAKFMVWCIKELIQRIIKPIKSSDWYQKKHIIPPRFHSGENIFGWVNTFERHTPDLSESSKKTLMLKLLHGDCLEQLEHLLLRDKPNASYSEIKKSLLRLFSRQETNLDPMHALVNRAQGPEENLFQYVSILKKLTRDAFDEENIRREDLIKDRFIRGIKDMRIKEKLCNQFNLSLCELIELASKWESKYKKADSIVPETNFKIFSKLELEPNNEPQKTARRVRFFSSDYAGTPVSDQNYNDQPRISIAEDKVGPFLQLFQMTKFPVQSTQLRKPKPIRGLCKLEDKLVVFDLDTGAEISAISKTVYESLSPQPKLLKNYPVVLSAGGKMDNVLGLVRVK</sequence>
<dbReference type="EMBL" id="REGN01012364">
    <property type="protein sequence ID" value="RMZ95608.1"/>
    <property type="molecule type" value="Genomic_DNA"/>
</dbReference>
<dbReference type="Proteomes" id="UP000276133">
    <property type="component" value="Unassembled WGS sequence"/>
</dbReference>